<dbReference type="PANTHER" id="PTHR10545">
    <property type="entry name" value="DIAMINE N-ACETYLTRANSFERASE"/>
    <property type="match status" value="1"/>
</dbReference>
<gene>
    <name evidence="5" type="ORF">QYM36_005082</name>
</gene>
<name>A0AA88I1U8_ARTSF</name>
<feature type="domain" description="N-acetyltransferase" evidence="4">
    <location>
        <begin position="4"/>
        <end position="162"/>
    </location>
</feature>
<proteinExistence type="inferred from homology"/>
<sequence length="164" mass="18729">MIEYKIRDAKKEDCAVIRELIQELADYEKMPDGPKVSVEELVNDGFGPNPYFYALVCQVNTKIIGYSIYFYTYSTWEGRVVYIEDIYVQESYRGKGIGTAFIKHVAKIAVSKSCQRLELSVLNWNTASRKFYESLGGVDLTESEGWNKYRFSGNALLDLAKESA</sequence>
<dbReference type="InterPro" id="IPR000182">
    <property type="entry name" value="GNAT_dom"/>
</dbReference>
<dbReference type="Gene3D" id="3.40.630.30">
    <property type="match status" value="1"/>
</dbReference>
<dbReference type="PROSITE" id="PS51186">
    <property type="entry name" value="GNAT"/>
    <property type="match status" value="1"/>
</dbReference>
<dbReference type="InterPro" id="IPR051016">
    <property type="entry name" value="Diverse_Substrate_AcTransf"/>
</dbReference>
<dbReference type="FunFam" id="3.40.630.30:FF:000064">
    <property type="entry name" value="GNAT family acetyltransferase"/>
    <property type="match status" value="1"/>
</dbReference>
<dbReference type="Proteomes" id="UP001187531">
    <property type="component" value="Unassembled WGS sequence"/>
</dbReference>
<keyword evidence="3" id="KW-0012">Acyltransferase</keyword>
<comment type="similarity">
    <text evidence="1">Belongs to the acetyltransferase family.</text>
</comment>
<organism evidence="5 6">
    <name type="scientific">Artemia franciscana</name>
    <name type="common">Brine shrimp</name>
    <name type="synonym">Artemia sanfranciscana</name>
    <dbReference type="NCBI Taxonomy" id="6661"/>
    <lineage>
        <taxon>Eukaryota</taxon>
        <taxon>Metazoa</taxon>
        <taxon>Ecdysozoa</taxon>
        <taxon>Arthropoda</taxon>
        <taxon>Crustacea</taxon>
        <taxon>Branchiopoda</taxon>
        <taxon>Anostraca</taxon>
        <taxon>Artemiidae</taxon>
        <taxon>Artemia</taxon>
    </lineage>
</organism>
<evidence type="ECO:0000256" key="3">
    <source>
        <dbReference type="ARBA" id="ARBA00023315"/>
    </source>
</evidence>
<dbReference type="Pfam" id="PF00583">
    <property type="entry name" value="Acetyltransf_1"/>
    <property type="match status" value="1"/>
</dbReference>
<dbReference type="CDD" id="cd04301">
    <property type="entry name" value="NAT_SF"/>
    <property type="match status" value="1"/>
</dbReference>
<accession>A0AA88I1U8</accession>
<keyword evidence="6" id="KW-1185">Reference proteome</keyword>
<protein>
    <recommendedName>
        <fullName evidence="4">N-acetyltransferase domain-containing protein</fullName>
    </recommendedName>
</protein>
<dbReference type="AlphaFoldDB" id="A0AA88I1U8"/>
<evidence type="ECO:0000313" key="6">
    <source>
        <dbReference type="Proteomes" id="UP001187531"/>
    </source>
</evidence>
<dbReference type="SUPFAM" id="SSF55729">
    <property type="entry name" value="Acyl-CoA N-acyltransferases (Nat)"/>
    <property type="match status" value="1"/>
</dbReference>
<comment type="caution">
    <text evidence="5">The sequence shown here is derived from an EMBL/GenBank/DDBJ whole genome shotgun (WGS) entry which is preliminary data.</text>
</comment>
<keyword evidence="2" id="KW-0808">Transferase</keyword>
<dbReference type="EMBL" id="JAVRJZ010000008">
    <property type="protein sequence ID" value="KAK2719478.1"/>
    <property type="molecule type" value="Genomic_DNA"/>
</dbReference>
<dbReference type="GO" id="GO:0008080">
    <property type="term" value="F:N-acetyltransferase activity"/>
    <property type="evidence" value="ECO:0007669"/>
    <property type="project" value="TreeGrafter"/>
</dbReference>
<evidence type="ECO:0000313" key="5">
    <source>
        <dbReference type="EMBL" id="KAK2719478.1"/>
    </source>
</evidence>
<evidence type="ECO:0000256" key="2">
    <source>
        <dbReference type="ARBA" id="ARBA00022679"/>
    </source>
</evidence>
<dbReference type="InterPro" id="IPR016181">
    <property type="entry name" value="Acyl_CoA_acyltransferase"/>
</dbReference>
<dbReference type="PANTHER" id="PTHR10545:SF29">
    <property type="entry name" value="GH14572P-RELATED"/>
    <property type="match status" value="1"/>
</dbReference>
<evidence type="ECO:0000256" key="1">
    <source>
        <dbReference type="ARBA" id="ARBA00008694"/>
    </source>
</evidence>
<evidence type="ECO:0000259" key="4">
    <source>
        <dbReference type="PROSITE" id="PS51186"/>
    </source>
</evidence>
<reference evidence="5" key="1">
    <citation type="submission" date="2023-07" db="EMBL/GenBank/DDBJ databases">
        <title>Chromosome-level genome assembly of Artemia franciscana.</title>
        <authorList>
            <person name="Jo E."/>
        </authorList>
    </citation>
    <scope>NUCLEOTIDE SEQUENCE</scope>
    <source>
        <tissue evidence="5">Whole body</tissue>
    </source>
</reference>